<protein>
    <submittedName>
        <fullName evidence="1">Uncharacterized protein</fullName>
    </submittedName>
</protein>
<sequence>MEYREELQIAKKAEQMLTSALRNRTKSFKEHYNRKEDAASLKDAEAKAKIKRYGKFKDGNQKIFMRSLAIKMAKHGFAQHYGVDTVRQGAERKRTKPNNISYFYKEHNFKMEARPFIDTAIEDSGVIPFVMENVSKLRAQRFAEELIFPLKQFSK</sequence>
<dbReference type="EMBL" id="JAOZYT010000115">
    <property type="protein sequence ID" value="MCW0524869.1"/>
    <property type="molecule type" value="Genomic_DNA"/>
</dbReference>
<dbReference type="AlphaFoldDB" id="A0AAP3AQH4"/>
<accession>A0AAP3AQH4</accession>
<evidence type="ECO:0000313" key="1">
    <source>
        <dbReference type="EMBL" id="MCW0524869.1"/>
    </source>
</evidence>
<proteinExistence type="predicted"/>
<evidence type="ECO:0000313" key="2">
    <source>
        <dbReference type="Proteomes" id="UP001207440"/>
    </source>
</evidence>
<dbReference type="Proteomes" id="UP001207440">
    <property type="component" value="Unassembled WGS sequence"/>
</dbReference>
<name>A0AAP3AQH4_RIEAN</name>
<gene>
    <name evidence="1" type="ORF">OKE68_11185</name>
</gene>
<organism evidence="1 2">
    <name type="scientific">Riemerella anatipestifer</name>
    <name type="common">Moraxella anatipestifer</name>
    <dbReference type="NCBI Taxonomy" id="34085"/>
    <lineage>
        <taxon>Bacteria</taxon>
        <taxon>Pseudomonadati</taxon>
        <taxon>Bacteroidota</taxon>
        <taxon>Flavobacteriia</taxon>
        <taxon>Flavobacteriales</taxon>
        <taxon>Weeksellaceae</taxon>
        <taxon>Riemerella</taxon>
    </lineage>
</organism>
<comment type="caution">
    <text evidence="1">The sequence shown here is derived from an EMBL/GenBank/DDBJ whole genome shotgun (WGS) entry which is preliminary data.</text>
</comment>
<reference evidence="1" key="1">
    <citation type="submission" date="2022-10" db="EMBL/GenBank/DDBJ databases">
        <title>Sifting through the core-genome to identify putative cross-protective antigens against Riemerella anatipestifer.</title>
        <authorList>
            <person name="Zheng X."/>
            <person name="Zhang W."/>
        </authorList>
    </citation>
    <scope>NUCLEOTIDE SEQUENCE</scope>
    <source>
        <strain evidence="1">ZWRA178</strain>
    </source>
</reference>
<dbReference type="RefSeq" id="WP_127919974.1">
    <property type="nucleotide sequence ID" value="NZ_CP029760.1"/>
</dbReference>